<gene>
    <name evidence="4" type="ORF">HPS55_03960</name>
</gene>
<feature type="region of interest" description="Disordered" evidence="1">
    <location>
        <begin position="565"/>
        <end position="585"/>
    </location>
</feature>
<dbReference type="RefSeq" id="WP_172176356.1">
    <property type="nucleotide sequence ID" value="NZ_CATEKB010000022.1"/>
</dbReference>
<dbReference type="PANTHER" id="PTHR10900:SF77">
    <property type="entry name" value="FI19380P1"/>
    <property type="match status" value="1"/>
</dbReference>
<evidence type="ECO:0000313" key="5">
    <source>
        <dbReference type="Proteomes" id="UP001193734"/>
    </source>
</evidence>
<evidence type="ECO:0000256" key="1">
    <source>
        <dbReference type="SAM" id="MobiDB-lite"/>
    </source>
</evidence>
<feature type="signal peptide" evidence="2">
    <location>
        <begin position="1"/>
        <end position="24"/>
    </location>
</feature>
<evidence type="ECO:0000313" key="4">
    <source>
        <dbReference type="EMBL" id="NPE13489.1"/>
    </source>
</evidence>
<organism evidence="4 5">
    <name type="scientific">Xylanibacter rodentium</name>
    <dbReference type="NCBI Taxonomy" id="2736289"/>
    <lineage>
        <taxon>Bacteria</taxon>
        <taxon>Pseudomonadati</taxon>
        <taxon>Bacteroidota</taxon>
        <taxon>Bacteroidia</taxon>
        <taxon>Bacteroidales</taxon>
        <taxon>Prevotellaceae</taxon>
        <taxon>Xylanibacter</taxon>
    </lineage>
</organism>
<feature type="domain" description="FAS1" evidence="3">
    <location>
        <begin position="40"/>
        <end position="184"/>
    </location>
</feature>
<dbReference type="PANTHER" id="PTHR10900">
    <property type="entry name" value="PERIOSTIN-RELATED"/>
    <property type="match status" value="1"/>
</dbReference>
<keyword evidence="2" id="KW-0732">Signal</keyword>
<comment type="caution">
    <text evidence="4">The sequence shown here is derived from an EMBL/GenBank/DDBJ whole genome shotgun (WGS) entry which is preliminary data.</text>
</comment>
<dbReference type="SUPFAM" id="SSF82153">
    <property type="entry name" value="FAS1 domain"/>
    <property type="match status" value="1"/>
</dbReference>
<dbReference type="PROSITE" id="PS50213">
    <property type="entry name" value="FAS1"/>
    <property type="match status" value="2"/>
</dbReference>
<evidence type="ECO:0000256" key="2">
    <source>
        <dbReference type="SAM" id="SignalP"/>
    </source>
</evidence>
<evidence type="ECO:0000259" key="3">
    <source>
        <dbReference type="PROSITE" id="PS50213"/>
    </source>
</evidence>
<accession>A0ABX2ASM9</accession>
<dbReference type="Proteomes" id="UP001193734">
    <property type="component" value="Unassembled WGS sequence"/>
</dbReference>
<dbReference type="Pfam" id="PF02469">
    <property type="entry name" value="Fasciclin"/>
    <property type="match status" value="1"/>
</dbReference>
<name>A0ABX2ASM9_9BACT</name>
<sequence>MKYRMKKTWMLLAAVAFIANIVVSCNDDDFPDNYYTATEVTAAGFLQQNPERFSSFTRILQRSNFLSTLSTYGEYTLFAPTNDAVSTYLSSCGYQSVEDIPQNVCDTIARTHIVKDGAYFTYSETTTEGALPQLNMDDRNITISCSADEENENAIIYYVNESARMIERDDSVTNGVVHVIDRLLVSSSELLPDVIKKDTASRLFAQALALTGLELKMRKVEDYAYFIGRDSVEEGLPEVFFGADGEKWTKVKFPERRYFKYTAFVETDEVFNKANIFTIEDLFREAKKVYDKAFPADAGLYDDDFTDPRNPLNRFMAYHVIPMLLNYDQLVITGTIKDYYCFLDKADPEDYYETLCPGAIMRCSGPKDGKVYINRKRMETLQVRGVRVYSPSEARSELNLVAKGSANGVYHYVDRVLYFDQEALNNRLRIDATTMFPDFLNASKARVQFPEKTMTMFKPGFMTNVKDANEASLVGVRGNEIWTNSWEGNMVAFCGEFDLTIKLPPVPNYGTYEIRVGYSSQSTRGIVQCYLNDVACGVPLDLRVGPDGWKEDTDDEEENRALDKSLHNRGFMKAPDSQGGGANNGEPSFRTLGWVMRRVLVTQDMDPNKEYWLRFRQLLKGNYSMSFDYIEFCPKNIYASPEGEDQH</sequence>
<keyword evidence="5" id="KW-1185">Reference proteome</keyword>
<dbReference type="InterPro" id="IPR000782">
    <property type="entry name" value="FAS1_domain"/>
</dbReference>
<dbReference type="InterPro" id="IPR036378">
    <property type="entry name" value="FAS1_dom_sf"/>
</dbReference>
<dbReference type="SMART" id="SM00554">
    <property type="entry name" value="FAS1"/>
    <property type="match status" value="1"/>
</dbReference>
<feature type="domain" description="FAS1" evidence="3">
    <location>
        <begin position="210"/>
        <end position="417"/>
    </location>
</feature>
<reference evidence="4 5" key="1">
    <citation type="submission" date="2020-05" db="EMBL/GenBank/DDBJ databases">
        <title>Distinct polysaccharide utilization as determinants for interspecies competition between intestinal Prevotella spp.</title>
        <authorList>
            <person name="Galvez E.J.C."/>
            <person name="Iljazovic A."/>
            <person name="Strowig T."/>
        </authorList>
    </citation>
    <scope>NUCLEOTIDE SEQUENCE [LARGE SCALE GENOMIC DNA]</scope>
    <source>
        <strain evidence="4 5">PROD</strain>
    </source>
</reference>
<feature type="chain" id="PRO_5047151032" evidence="2">
    <location>
        <begin position="25"/>
        <end position="647"/>
    </location>
</feature>
<dbReference type="Gene3D" id="2.30.180.10">
    <property type="entry name" value="FAS1 domain"/>
    <property type="match status" value="2"/>
</dbReference>
<dbReference type="EMBL" id="JABKKE010000004">
    <property type="protein sequence ID" value="NPE13489.1"/>
    <property type="molecule type" value="Genomic_DNA"/>
</dbReference>
<dbReference type="PROSITE" id="PS51257">
    <property type="entry name" value="PROKAR_LIPOPROTEIN"/>
    <property type="match status" value="1"/>
</dbReference>
<dbReference type="InterPro" id="IPR050904">
    <property type="entry name" value="Adhesion/Biosynth-related"/>
</dbReference>
<proteinExistence type="predicted"/>
<protein>
    <submittedName>
        <fullName evidence="4">Fasciclin domain-containing protein</fullName>
    </submittedName>
</protein>